<name>A0A917MHG5_9HYPH</name>
<dbReference type="Proteomes" id="UP000603912">
    <property type="component" value="Unassembled WGS sequence"/>
</dbReference>
<organism evidence="1 2">
    <name type="scientific">Alsobacter metallidurans</name>
    <dbReference type="NCBI Taxonomy" id="340221"/>
    <lineage>
        <taxon>Bacteria</taxon>
        <taxon>Pseudomonadati</taxon>
        <taxon>Pseudomonadota</taxon>
        <taxon>Alphaproteobacteria</taxon>
        <taxon>Hyphomicrobiales</taxon>
        <taxon>Alsobacteraceae</taxon>
        <taxon>Alsobacter</taxon>
    </lineage>
</organism>
<dbReference type="EMBL" id="BMES01000001">
    <property type="protein sequence ID" value="GGH14759.1"/>
    <property type="molecule type" value="Genomic_DNA"/>
</dbReference>
<reference evidence="1" key="2">
    <citation type="submission" date="2020-09" db="EMBL/GenBank/DDBJ databases">
        <authorList>
            <person name="Sun Q."/>
            <person name="Zhou Y."/>
        </authorList>
    </citation>
    <scope>NUCLEOTIDE SEQUENCE</scope>
    <source>
        <strain evidence="1">CGMCC 1.12214</strain>
    </source>
</reference>
<gene>
    <name evidence="1" type="ORF">GCM10007036_14290</name>
</gene>
<proteinExistence type="predicted"/>
<reference evidence="1" key="1">
    <citation type="journal article" date="2014" name="Int. J. Syst. Evol. Microbiol.">
        <title>Complete genome sequence of Corynebacterium casei LMG S-19264T (=DSM 44701T), isolated from a smear-ripened cheese.</title>
        <authorList>
            <consortium name="US DOE Joint Genome Institute (JGI-PGF)"/>
            <person name="Walter F."/>
            <person name="Albersmeier A."/>
            <person name="Kalinowski J."/>
            <person name="Ruckert C."/>
        </authorList>
    </citation>
    <scope>NUCLEOTIDE SEQUENCE</scope>
    <source>
        <strain evidence="1">CGMCC 1.12214</strain>
    </source>
</reference>
<evidence type="ECO:0000313" key="1">
    <source>
        <dbReference type="EMBL" id="GGH14759.1"/>
    </source>
</evidence>
<keyword evidence="2" id="KW-1185">Reference proteome</keyword>
<dbReference type="AlphaFoldDB" id="A0A917MHG5"/>
<accession>A0A917MHG5</accession>
<evidence type="ECO:0000313" key="2">
    <source>
        <dbReference type="Proteomes" id="UP000603912"/>
    </source>
</evidence>
<protein>
    <submittedName>
        <fullName evidence="1">Uncharacterized protein</fullName>
    </submittedName>
</protein>
<comment type="caution">
    <text evidence="1">The sequence shown here is derived from an EMBL/GenBank/DDBJ whole genome shotgun (WGS) entry which is preliminary data.</text>
</comment>
<sequence length="82" mass="9093">MRVYLPTDGTRKPAPSHLMHLCPAAHMAGQADLPAHWVTDANEPVQFTVDFIVGEAEVEDELGRYMVAHKLAKRTKLLLPST</sequence>